<dbReference type="PANTHER" id="PTHR30160:SF19">
    <property type="entry name" value="LIPOPOLYSACCHARIDE HEPTOSYLTRANSFERASE 1"/>
    <property type="match status" value="1"/>
</dbReference>
<dbReference type="InterPro" id="IPR011908">
    <property type="entry name" value="LipoPS_heptosylTferase-I"/>
</dbReference>
<organism evidence="13 14">
    <name type="scientific">Muiribacterium halophilum</name>
    <dbReference type="NCBI Taxonomy" id="2053465"/>
    <lineage>
        <taxon>Bacteria</taxon>
        <taxon>Candidatus Muiribacteriota</taxon>
        <taxon>Candidatus Muiribacteriia</taxon>
        <taxon>Candidatus Muiribacteriales</taxon>
        <taxon>Candidatus Muiribacteriaceae</taxon>
        <taxon>Candidatus Muiribacterium</taxon>
    </lineage>
</organism>
<dbReference type="Proteomes" id="UP000234857">
    <property type="component" value="Unassembled WGS sequence"/>
</dbReference>
<keyword evidence="4" id="KW-0997">Cell inner membrane</keyword>
<evidence type="ECO:0000256" key="9">
    <source>
        <dbReference type="ARBA" id="ARBA00044041"/>
    </source>
</evidence>
<evidence type="ECO:0000256" key="3">
    <source>
        <dbReference type="ARBA" id="ARBA00022475"/>
    </source>
</evidence>
<evidence type="ECO:0000256" key="11">
    <source>
        <dbReference type="ARBA" id="ARBA00044330"/>
    </source>
</evidence>
<keyword evidence="7" id="KW-0448">Lipopolysaccharide biosynthesis</keyword>
<dbReference type="NCBIfam" id="TIGR02193">
    <property type="entry name" value="heptsyl_trn_I"/>
    <property type="match status" value="1"/>
</dbReference>
<dbReference type="InterPro" id="IPR002201">
    <property type="entry name" value="Glyco_trans_9"/>
</dbReference>
<dbReference type="GO" id="GO:0005886">
    <property type="term" value="C:plasma membrane"/>
    <property type="evidence" value="ECO:0007669"/>
    <property type="project" value="UniProtKB-SubCell"/>
</dbReference>
<evidence type="ECO:0000313" key="14">
    <source>
        <dbReference type="Proteomes" id="UP000234857"/>
    </source>
</evidence>
<dbReference type="Gene3D" id="3.40.50.2000">
    <property type="entry name" value="Glycogen Phosphorylase B"/>
    <property type="match status" value="2"/>
</dbReference>
<keyword evidence="3" id="KW-1003">Cell membrane</keyword>
<dbReference type="GO" id="GO:0009244">
    <property type="term" value="P:lipopolysaccharide core region biosynthetic process"/>
    <property type="evidence" value="ECO:0007669"/>
    <property type="project" value="InterPro"/>
</dbReference>
<comment type="catalytic activity">
    <reaction evidence="12">
        <text>an alpha-Kdo-(2-&gt;4)-alpha-Kdo-(2-&gt;6)-lipid A + ADP-L-glycero-beta-D-manno-heptose = an L-alpha-D-Hep-(1-&gt;5)-[alpha-Kdo-(2-&gt;4)]-alpha-Kdo-(2-&gt;6)-lipid A + ADP + H(+)</text>
        <dbReference type="Rhea" id="RHEA:74067"/>
        <dbReference type="ChEBI" id="CHEBI:15378"/>
        <dbReference type="ChEBI" id="CHEBI:61506"/>
        <dbReference type="ChEBI" id="CHEBI:176431"/>
        <dbReference type="ChEBI" id="CHEBI:193068"/>
        <dbReference type="ChEBI" id="CHEBI:456216"/>
        <dbReference type="EC" id="2.4.99.23"/>
    </reaction>
</comment>
<gene>
    <name evidence="13" type="primary">waaC</name>
    <name evidence="13" type="ORF">C0601_05530</name>
</gene>
<evidence type="ECO:0000256" key="6">
    <source>
        <dbReference type="ARBA" id="ARBA00022679"/>
    </source>
</evidence>
<comment type="subcellular location">
    <subcellularLocation>
        <location evidence="1">Cell inner membrane</location>
        <topology evidence="1">Peripheral membrane protein</topology>
        <orientation evidence="1">Cytoplasmic side</orientation>
    </subcellularLocation>
</comment>
<dbReference type="GO" id="GO:0008713">
    <property type="term" value="F:ADP-heptose-lipopolysaccharide heptosyltransferase activity"/>
    <property type="evidence" value="ECO:0007669"/>
    <property type="project" value="TreeGrafter"/>
</dbReference>
<keyword evidence="8" id="KW-0472">Membrane</keyword>
<evidence type="ECO:0000256" key="7">
    <source>
        <dbReference type="ARBA" id="ARBA00022985"/>
    </source>
</evidence>
<sequence length="324" mass="36786">MKILIIRLTSMGDIIHSMCVLQFIKEALPNISIHWLVDEIFSDILKNNPDIDTIHSISLRKKKGLISRIKEIKIKTKELSNENFDLIIDMQGLLKTAIISYMINGKKAGFDKDSIRESIASLFYDKKITVPYKENIYKRNLKLINDSLCISKKELPLENINKYLFFSEKAKKRASELLSTKGKKIVFIPAASTGERVISISMYRKMIKLLPGKKFLTWGNKAEKETSQNIAENLEDTILLPKIDLDTLKALISACDLVIGPDTGPSNIPFAVKTPSITIYWDKAKNSNKRNTVNNQNNNSFSFSDLNDFDENIIVKKANILLSN</sequence>
<dbReference type="Pfam" id="PF01075">
    <property type="entry name" value="Glyco_transf_9"/>
    <property type="match status" value="1"/>
</dbReference>
<accession>A0A2N5ZHM1</accession>
<evidence type="ECO:0000256" key="8">
    <source>
        <dbReference type="ARBA" id="ARBA00023136"/>
    </source>
</evidence>
<name>A0A2N5ZHM1_MUIH1</name>
<dbReference type="CDD" id="cd03789">
    <property type="entry name" value="GT9_LPS_heptosyltransferase"/>
    <property type="match status" value="1"/>
</dbReference>
<dbReference type="SUPFAM" id="SSF53756">
    <property type="entry name" value="UDP-Glycosyltransferase/glycogen phosphorylase"/>
    <property type="match status" value="1"/>
</dbReference>
<evidence type="ECO:0000256" key="2">
    <source>
        <dbReference type="ARBA" id="ARBA00004713"/>
    </source>
</evidence>
<reference evidence="13 14" key="1">
    <citation type="submission" date="2017-11" db="EMBL/GenBank/DDBJ databases">
        <title>Genome-resolved metagenomics identifies genetic mobility, metabolic interactions, and unexpected diversity in perchlorate-reducing communities.</title>
        <authorList>
            <person name="Barnum T.P."/>
            <person name="Figueroa I.A."/>
            <person name="Carlstrom C.I."/>
            <person name="Lucas L.N."/>
            <person name="Engelbrektson A.L."/>
            <person name="Coates J.D."/>
        </authorList>
    </citation>
    <scope>NUCLEOTIDE SEQUENCE [LARGE SCALE GENOMIC DNA]</scope>
    <source>
        <strain evidence="13">BM706</strain>
    </source>
</reference>
<dbReference type="PANTHER" id="PTHR30160">
    <property type="entry name" value="TETRAACYLDISACCHARIDE 4'-KINASE-RELATED"/>
    <property type="match status" value="1"/>
</dbReference>
<dbReference type="AlphaFoldDB" id="A0A2N5ZHM1"/>
<dbReference type="EMBL" id="PKTG01000071">
    <property type="protein sequence ID" value="PLX18124.1"/>
    <property type="molecule type" value="Genomic_DNA"/>
</dbReference>
<evidence type="ECO:0000256" key="12">
    <source>
        <dbReference type="ARBA" id="ARBA00049201"/>
    </source>
</evidence>
<evidence type="ECO:0000313" key="13">
    <source>
        <dbReference type="EMBL" id="PLX18124.1"/>
    </source>
</evidence>
<proteinExistence type="predicted"/>
<comment type="caution">
    <text evidence="13">The sequence shown here is derived from an EMBL/GenBank/DDBJ whole genome shotgun (WGS) entry which is preliminary data.</text>
</comment>
<dbReference type="EC" id="2.4.99.23" evidence="9"/>
<dbReference type="GO" id="GO:0005829">
    <property type="term" value="C:cytosol"/>
    <property type="evidence" value="ECO:0007669"/>
    <property type="project" value="TreeGrafter"/>
</dbReference>
<evidence type="ECO:0000256" key="1">
    <source>
        <dbReference type="ARBA" id="ARBA00004515"/>
    </source>
</evidence>
<evidence type="ECO:0000256" key="4">
    <source>
        <dbReference type="ARBA" id="ARBA00022519"/>
    </source>
</evidence>
<keyword evidence="6 13" id="KW-0808">Transferase</keyword>
<comment type="pathway">
    <text evidence="2">Bacterial outer membrane biogenesis; LPS core biosynthesis.</text>
</comment>
<keyword evidence="5" id="KW-0328">Glycosyltransferase</keyword>
<dbReference type="InterPro" id="IPR051199">
    <property type="entry name" value="LPS_LOS_Heptosyltrfase"/>
</dbReference>
<evidence type="ECO:0000256" key="5">
    <source>
        <dbReference type="ARBA" id="ARBA00022676"/>
    </source>
</evidence>
<protein>
    <recommendedName>
        <fullName evidence="10">Lipopolysaccharide heptosyltransferase 1</fullName>
        <ecNumber evidence="9">2.4.99.23</ecNumber>
    </recommendedName>
    <alternativeName>
        <fullName evidence="11">ADP-heptose:lipopolysaccharide heptosyltransferase I</fullName>
    </alternativeName>
</protein>
<evidence type="ECO:0000256" key="10">
    <source>
        <dbReference type="ARBA" id="ARBA00044190"/>
    </source>
</evidence>